<evidence type="ECO:0000313" key="2">
    <source>
        <dbReference type="Proteomes" id="UP000886520"/>
    </source>
</evidence>
<name>A0A9D4UPD7_ADICA</name>
<gene>
    <name evidence="1" type="ORF">GOP47_0013761</name>
</gene>
<organism evidence="1 2">
    <name type="scientific">Adiantum capillus-veneris</name>
    <name type="common">Maidenhair fern</name>
    <dbReference type="NCBI Taxonomy" id="13818"/>
    <lineage>
        <taxon>Eukaryota</taxon>
        <taxon>Viridiplantae</taxon>
        <taxon>Streptophyta</taxon>
        <taxon>Embryophyta</taxon>
        <taxon>Tracheophyta</taxon>
        <taxon>Polypodiopsida</taxon>
        <taxon>Polypodiidae</taxon>
        <taxon>Polypodiales</taxon>
        <taxon>Pteridineae</taxon>
        <taxon>Pteridaceae</taxon>
        <taxon>Vittarioideae</taxon>
        <taxon>Adiantum</taxon>
    </lineage>
</organism>
<reference evidence="1" key="1">
    <citation type="submission" date="2021-01" db="EMBL/GenBank/DDBJ databases">
        <title>Adiantum capillus-veneris genome.</title>
        <authorList>
            <person name="Fang Y."/>
            <person name="Liao Q."/>
        </authorList>
    </citation>
    <scope>NUCLEOTIDE SEQUENCE</scope>
    <source>
        <strain evidence="1">H3</strain>
        <tissue evidence="1">Leaf</tissue>
    </source>
</reference>
<proteinExistence type="predicted"/>
<dbReference type="Proteomes" id="UP000886520">
    <property type="component" value="Chromosome 13"/>
</dbReference>
<evidence type="ECO:0000313" key="1">
    <source>
        <dbReference type="EMBL" id="KAI5071510.1"/>
    </source>
</evidence>
<sequence length="130" mass="14347">MDEAGMSCMIGSLRANLSSLSAEHGYFSRVAEELLLSMAKRGKPPEFGALEMIDQMRTWQQTSDTQCRCKGVVLPRLHSECLSIRTGGSRQTLNAIPPPIHIAQSEIVSNSRPFESQGWKKLGACKAYPH</sequence>
<comment type="caution">
    <text evidence="1">The sequence shown here is derived from an EMBL/GenBank/DDBJ whole genome shotgun (WGS) entry which is preliminary data.</text>
</comment>
<accession>A0A9D4UPD7</accession>
<dbReference type="AlphaFoldDB" id="A0A9D4UPD7"/>
<dbReference type="EMBL" id="JABFUD020000013">
    <property type="protein sequence ID" value="KAI5071510.1"/>
    <property type="molecule type" value="Genomic_DNA"/>
</dbReference>
<protein>
    <submittedName>
        <fullName evidence="1">Uncharacterized protein</fullName>
    </submittedName>
</protein>
<keyword evidence="2" id="KW-1185">Reference proteome</keyword>